<dbReference type="Proteomes" id="UP000789366">
    <property type="component" value="Unassembled WGS sequence"/>
</dbReference>
<protein>
    <submittedName>
        <fullName evidence="1">9424_t:CDS:1</fullName>
    </submittedName>
</protein>
<proteinExistence type="predicted"/>
<reference evidence="1" key="1">
    <citation type="submission" date="2021-06" db="EMBL/GenBank/DDBJ databases">
        <authorList>
            <person name="Kallberg Y."/>
            <person name="Tangrot J."/>
            <person name="Rosling A."/>
        </authorList>
    </citation>
    <scope>NUCLEOTIDE SEQUENCE</scope>
    <source>
        <strain evidence="1">28 12/20/2015</strain>
    </source>
</reference>
<dbReference type="EMBL" id="CAJVPW010003624">
    <property type="protein sequence ID" value="CAG8527004.1"/>
    <property type="molecule type" value="Genomic_DNA"/>
</dbReference>
<evidence type="ECO:0000313" key="2">
    <source>
        <dbReference type="Proteomes" id="UP000789366"/>
    </source>
</evidence>
<accession>A0ACA9LFX6</accession>
<name>A0ACA9LFX6_9GLOM</name>
<comment type="caution">
    <text evidence="1">The sequence shown here is derived from an EMBL/GenBank/DDBJ whole genome shotgun (WGS) entry which is preliminary data.</text>
</comment>
<organism evidence="1 2">
    <name type="scientific">Cetraspora pellucida</name>
    <dbReference type="NCBI Taxonomy" id="1433469"/>
    <lineage>
        <taxon>Eukaryota</taxon>
        <taxon>Fungi</taxon>
        <taxon>Fungi incertae sedis</taxon>
        <taxon>Mucoromycota</taxon>
        <taxon>Glomeromycotina</taxon>
        <taxon>Glomeromycetes</taxon>
        <taxon>Diversisporales</taxon>
        <taxon>Gigasporaceae</taxon>
        <taxon>Cetraspora</taxon>
    </lineage>
</organism>
<evidence type="ECO:0000313" key="1">
    <source>
        <dbReference type="EMBL" id="CAG8527004.1"/>
    </source>
</evidence>
<keyword evidence="2" id="KW-1185">Reference proteome</keyword>
<gene>
    <name evidence="1" type="ORF">SPELUC_LOCUS4193</name>
</gene>
<sequence length="601" mass="71590">MTKIKKQHPVWTFFPSDDRTNSFICLKCNHSYPLTVNETVLKNHFMKKHEEIWKQIRYSTKIRRQKEKNKQKNIYYDETEEISTPSTINIESNNETLEHLQFEEQFQNNDEENQILNQENTIDIYSTNDSNIIRNIKSIELDYVMSETKTFTNELVENFLNLYNSKDDNHDMIIYIGKEPNIEKIYVHSIILRTRSVYFSRALSTNWVKKQNGYFILSQPNIDVSIFKIILKYIYCSILEFENFDIDMILKLLIIVDEFLIEELKDFIQTYLVNSELLQTYSCKLLNFINNNLVFTKLKKGLLETICEKPKILFNHKDFFLLDKDALKLIIEHDNLDMKESDIWKHIIKWGTNKDGDNLKEILCDLIDCIRFYQFLPNEFMDEVWNHKNILHNNLIEDMLRCYFNSKRKPLYDVSLIRWGNFTDMSTLINREIALLLTKLIDKKNIENDESKGSKYKFTCLYNSVLDGWSPYSFHSKCDNQDATIVITKLKNTTLIMGGYNPLDWNGIPQYKKTIDSFIFTIDYKDPKKYDVTYIDYNYIDYAVYCSGVCNPKFGESDFCITDKGHWLKCKKKSYFKELTNRCTLSLDNYEIFQVEDITKM</sequence>